<evidence type="ECO:0000256" key="4">
    <source>
        <dbReference type="ARBA" id="ARBA00022722"/>
    </source>
</evidence>
<dbReference type="GO" id="GO:0003964">
    <property type="term" value="F:RNA-directed DNA polymerase activity"/>
    <property type="evidence" value="ECO:0007669"/>
    <property type="project" value="UniProtKB-KW"/>
</dbReference>
<feature type="region of interest" description="Disordered" evidence="9">
    <location>
        <begin position="249"/>
        <end position="296"/>
    </location>
</feature>
<dbReference type="CDD" id="cd09274">
    <property type="entry name" value="RNase_HI_RT_Ty3"/>
    <property type="match status" value="1"/>
</dbReference>
<dbReference type="GO" id="GO:0006508">
    <property type="term" value="P:proteolysis"/>
    <property type="evidence" value="ECO:0007669"/>
    <property type="project" value="InterPro"/>
</dbReference>
<dbReference type="GO" id="GO:0008270">
    <property type="term" value="F:zinc ion binding"/>
    <property type="evidence" value="ECO:0007669"/>
    <property type="project" value="InterPro"/>
</dbReference>
<dbReference type="PROSITE" id="PS50994">
    <property type="entry name" value="INTEGRASE"/>
    <property type="match status" value="1"/>
</dbReference>
<dbReference type="GO" id="GO:0015074">
    <property type="term" value="P:DNA integration"/>
    <property type="evidence" value="ECO:0007669"/>
    <property type="project" value="InterPro"/>
</dbReference>
<keyword evidence="8" id="KW-0175">Coiled coil</keyword>
<dbReference type="SUPFAM" id="SSF53098">
    <property type="entry name" value="Ribonuclease H-like"/>
    <property type="match status" value="1"/>
</dbReference>
<dbReference type="GO" id="GO:0003676">
    <property type="term" value="F:nucleic acid binding"/>
    <property type="evidence" value="ECO:0007669"/>
    <property type="project" value="InterPro"/>
</dbReference>
<dbReference type="CDD" id="cd01647">
    <property type="entry name" value="RT_LTR"/>
    <property type="match status" value="1"/>
</dbReference>
<evidence type="ECO:0000256" key="5">
    <source>
        <dbReference type="ARBA" id="ARBA00022759"/>
    </source>
</evidence>
<dbReference type="PROSITE" id="PS50878">
    <property type="entry name" value="RT_POL"/>
    <property type="match status" value="1"/>
</dbReference>
<keyword evidence="6" id="KW-0378">Hydrolase</keyword>
<keyword evidence="7" id="KW-0695">RNA-directed DNA polymerase</keyword>
<dbReference type="InterPro" id="IPR000477">
    <property type="entry name" value="RT_dom"/>
</dbReference>
<keyword evidence="4" id="KW-0540">Nuclease</keyword>
<reference evidence="13 14" key="1">
    <citation type="submission" date="2024-02" db="EMBL/GenBank/DDBJ databases">
        <title>Chromosome-scale genome assembly of the rough periwinkle Littorina saxatilis.</title>
        <authorList>
            <person name="De Jode A."/>
            <person name="Faria R."/>
            <person name="Formenti G."/>
            <person name="Sims Y."/>
            <person name="Smith T.P."/>
            <person name="Tracey A."/>
            <person name="Wood J.M.D."/>
            <person name="Zagrodzka Z.B."/>
            <person name="Johannesson K."/>
            <person name="Butlin R.K."/>
            <person name="Leder E.H."/>
        </authorList>
    </citation>
    <scope>NUCLEOTIDE SEQUENCE [LARGE SCALE GENOMIC DNA]</scope>
    <source>
        <strain evidence="13">Snail1</strain>
        <tissue evidence="13">Muscle</tissue>
    </source>
</reference>
<evidence type="ECO:0000256" key="9">
    <source>
        <dbReference type="SAM" id="MobiDB-lite"/>
    </source>
</evidence>
<sequence>MATSINHGVQAPNAFEATGDAQQVSLKWTTWIEEFEAYADSIGLFDMTEDSTKQQRRALLLYTAGREVRTIFKQLPDAGTAKEYEKAVDALNKHFKTKTNPIFLRHKFRQIHQGKDESISKYVIRLREATVGCEFADNDIQIRDQVIEHCTSDKLRRKLLEKGETLTIAQILTEAALQETVSQQIAQMKQEASQVHAVQDRGNTHKAQQKGECYRCGSHDHYGKSPQCPARGKTCHNCNGADHYATKCRSRKKEGGDGKRDSRPHNKRKTKFRNKPRVRQLEAETDTSESDADGDEHNYVFMTSSRQKNNLISVTIGGVQTDVIIDSGSDTNIIDEKLWTKMKEKKIKCTTRKCEKKLFTYTSKSPLHTIGSFTAEIQAGANQTTAEFIVIREKGEALLSRDTATTLKVLKIGLDVQSVSAVTSERDEFKEEIVKEFGPLFKGFGKLKDRQVKLEVDPNVKPVAQPVRRTPFGLREKVEAKIRELVDKDIIEAVEKPTPWVSPIVIVPKPNNDIRLTVDMRRVNEAVMRERHPIPTVDELLQDMAESRVFSKLDLKLGYHQCELHPDSRDITTFVTHCGLYRYKRLVMGINAASEIYQHEIQRVVQGIPGVANLSDDIIIHAPDAKQHDERLRQALQRLQDAGLTLNVDKCKLRKSEIDFMGHQLTSKGINPAIAKVEAVRNAREPETVSEVRSFLGLVNFCARFIPNFATLTEPLRKLTRKNQPFVFGPEQQAAFESLKDALASAHTLGYYDPKAKTQVITDASPFGVAGILVQKQTGGPRVISYASRCLTDVERRYSQTEKEALAIVWACEKFHPYIYGLSFDLLTDHKPLQIIYGPRSKPSARIERWVLRLQAYTYNVIYIPGKENVADSLSRLLQSSTTSPSVLAEEAEAHVHFIASSATPNAVTAEEIDQAASEDDELQAVRQCLETGRWENCDKLYVAVSPELCTAGNLVLRGSRIIVPKKLRPRILALAHEGHLGIVGTKQNLRTKVWWPGMEKAAEKYCKSCHGCQLVSRPNPPEPVRSSKLPSGPWEDIAIDFLGPLPSGHSVLVVIDYYSRYYEVAIMKSTTSEKTVDALKTIFARHGLPLTIHSDNGPQFISETFAEYMRDIGAEHIRVTPRWPQANGEVERQNQSLVKRMKIAQAEKKHWQDEVLKYIAAYRATPHPSTGRSPAELLFNRQIRTKLPQLKLFTDCDQDVRDRDAEKKGLSKMYADDKRNAKASDVNLGDTVLLRQEATGKFDTPFHPEPCEVIEKAGSKVTVQTPSGAVYSRNSSFVKKYQERDDDKTLDEEEKPSDKTLGEEEKSSDKTLGEEEKPPDKIPARPTRIRAAPKKLEDYVVKIK</sequence>
<feature type="compositionally biased region" description="Basic and acidic residues" evidence="9">
    <location>
        <begin position="1297"/>
        <end position="1324"/>
    </location>
</feature>
<keyword evidence="5" id="KW-0255">Endonuclease</keyword>
<proteinExistence type="predicted"/>
<dbReference type="Gene3D" id="1.10.340.70">
    <property type="match status" value="1"/>
</dbReference>
<dbReference type="Pfam" id="PF00078">
    <property type="entry name" value="RVT_1"/>
    <property type="match status" value="1"/>
</dbReference>
<evidence type="ECO:0000256" key="8">
    <source>
        <dbReference type="SAM" id="Coils"/>
    </source>
</evidence>
<dbReference type="Pfam" id="PF17921">
    <property type="entry name" value="Integrase_H2C2"/>
    <property type="match status" value="1"/>
</dbReference>
<evidence type="ECO:0000256" key="6">
    <source>
        <dbReference type="ARBA" id="ARBA00022801"/>
    </source>
</evidence>
<dbReference type="SUPFAM" id="SSF56672">
    <property type="entry name" value="DNA/RNA polymerases"/>
    <property type="match status" value="1"/>
</dbReference>
<keyword evidence="2" id="KW-0808">Transferase</keyword>
<evidence type="ECO:0000313" key="14">
    <source>
        <dbReference type="Proteomes" id="UP001374579"/>
    </source>
</evidence>
<evidence type="ECO:0000256" key="7">
    <source>
        <dbReference type="ARBA" id="ARBA00022918"/>
    </source>
</evidence>
<dbReference type="Gene3D" id="3.10.10.10">
    <property type="entry name" value="HIV Type 1 Reverse Transcriptase, subunit A, domain 1"/>
    <property type="match status" value="1"/>
</dbReference>
<dbReference type="GO" id="GO:0004519">
    <property type="term" value="F:endonuclease activity"/>
    <property type="evidence" value="ECO:0007669"/>
    <property type="project" value="UniProtKB-KW"/>
</dbReference>
<dbReference type="EMBL" id="JBAMIC010000007">
    <property type="protein sequence ID" value="KAK7106769.1"/>
    <property type="molecule type" value="Genomic_DNA"/>
</dbReference>
<dbReference type="FunFam" id="3.30.420.10:FF:000063">
    <property type="entry name" value="Retrovirus-related Pol polyprotein from transposon 297-like Protein"/>
    <property type="match status" value="1"/>
</dbReference>
<dbReference type="Gene3D" id="3.30.420.10">
    <property type="entry name" value="Ribonuclease H-like superfamily/Ribonuclease H"/>
    <property type="match status" value="1"/>
</dbReference>
<evidence type="ECO:0000313" key="12">
    <source>
        <dbReference type="EMBL" id="KAK7106769.1"/>
    </source>
</evidence>
<dbReference type="EMBL" id="JBAMIC010000001">
    <property type="protein sequence ID" value="KAK7115622.1"/>
    <property type="molecule type" value="Genomic_DNA"/>
</dbReference>
<feature type="domain" description="Integrase catalytic" evidence="11">
    <location>
        <begin position="1030"/>
        <end position="1183"/>
    </location>
</feature>
<keyword evidence="3" id="KW-0548">Nucleotidyltransferase</keyword>
<feature type="compositionally biased region" description="Basic and acidic residues" evidence="9">
    <location>
        <begin position="253"/>
        <end position="264"/>
    </location>
</feature>
<accession>A0AAN9GNU7</accession>
<evidence type="ECO:0000256" key="3">
    <source>
        <dbReference type="ARBA" id="ARBA00022695"/>
    </source>
</evidence>
<evidence type="ECO:0000256" key="1">
    <source>
        <dbReference type="ARBA" id="ARBA00012493"/>
    </source>
</evidence>
<dbReference type="InterPro" id="IPR050951">
    <property type="entry name" value="Retrovirus_Pol_polyprotein"/>
</dbReference>
<dbReference type="Gene3D" id="4.10.60.10">
    <property type="entry name" value="Zinc finger, CCHC-type"/>
    <property type="match status" value="1"/>
</dbReference>
<dbReference type="InterPro" id="IPR041373">
    <property type="entry name" value="RT_RNaseH"/>
</dbReference>
<dbReference type="InterPro" id="IPR021109">
    <property type="entry name" value="Peptidase_aspartic_dom_sf"/>
</dbReference>
<feature type="domain" description="Reverse transcriptase" evidence="10">
    <location>
        <begin position="488"/>
        <end position="665"/>
    </location>
</feature>
<dbReference type="Gene3D" id="3.30.70.270">
    <property type="match status" value="2"/>
</dbReference>
<dbReference type="InterPro" id="IPR041588">
    <property type="entry name" value="Integrase_H2C2"/>
</dbReference>
<dbReference type="InterPro" id="IPR001878">
    <property type="entry name" value="Znf_CCHC"/>
</dbReference>
<comment type="caution">
    <text evidence="13">The sequence shown here is derived from an EMBL/GenBank/DDBJ whole genome shotgun (WGS) entry which is preliminary data.</text>
</comment>
<feature type="compositionally biased region" description="Acidic residues" evidence="9">
    <location>
        <begin position="283"/>
        <end position="294"/>
    </location>
</feature>
<dbReference type="PANTHER" id="PTHR37984">
    <property type="entry name" value="PROTEIN CBG26694"/>
    <property type="match status" value="1"/>
</dbReference>
<organism evidence="13 14">
    <name type="scientific">Littorina saxatilis</name>
    <dbReference type="NCBI Taxonomy" id="31220"/>
    <lineage>
        <taxon>Eukaryota</taxon>
        <taxon>Metazoa</taxon>
        <taxon>Spiralia</taxon>
        <taxon>Lophotrochozoa</taxon>
        <taxon>Mollusca</taxon>
        <taxon>Gastropoda</taxon>
        <taxon>Caenogastropoda</taxon>
        <taxon>Littorinimorpha</taxon>
        <taxon>Littorinoidea</taxon>
        <taxon>Littorinidae</taxon>
        <taxon>Littorina</taxon>
    </lineage>
</organism>
<feature type="region of interest" description="Disordered" evidence="9">
    <location>
        <begin position="1283"/>
        <end position="1334"/>
    </location>
</feature>
<gene>
    <name evidence="13" type="ORF">V1264_001458</name>
    <name evidence="12" type="ORF">V1264_017988</name>
</gene>
<dbReference type="InterPro" id="IPR043128">
    <property type="entry name" value="Rev_trsase/Diguanyl_cyclase"/>
</dbReference>
<dbReference type="GO" id="GO:0004190">
    <property type="term" value="F:aspartic-type endopeptidase activity"/>
    <property type="evidence" value="ECO:0007669"/>
    <property type="project" value="InterPro"/>
</dbReference>
<dbReference type="Pfam" id="PF00665">
    <property type="entry name" value="rve"/>
    <property type="match status" value="1"/>
</dbReference>
<feature type="compositionally biased region" description="Basic residues" evidence="9">
    <location>
        <begin position="265"/>
        <end position="278"/>
    </location>
</feature>
<name>A0AAN9GNU7_9CAEN</name>
<protein>
    <recommendedName>
        <fullName evidence="1">RNA-directed DNA polymerase</fullName>
        <ecNumber evidence="1">2.7.7.49</ecNumber>
    </recommendedName>
</protein>
<evidence type="ECO:0000313" key="13">
    <source>
        <dbReference type="EMBL" id="KAK7115622.1"/>
    </source>
</evidence>
<dbReference type="InterPro" id="IPR012337">
    <property type="entry name" value="RNaseH-like_sf"/>
</dbReference>
<feature type="coiled-coil region" evidence="8">
    <location>
        <begin position="1128"/>
        <end position="1155"/>
    </location>
</feature>
<dbReference type="Pfam" id="PF17917">
    <property type="entry name" value="RT_RNaseH"/>
    <property type="match status" value="1"/>
</dbReference>
<dbReference type="FunFam" id="3.10.20.370:FF:000001">
    <property type="entry name" value="Retrovirus-related Pol polyprotein from transposon 17.6-like protein"/>
    <property type="match status" value="1"/>
</dbReference>
<evidence type="ECO:0000259" key="10">
    <source>
        <dbReference type="PROSITE" id="PS50878"/>
    </source>
</evidence>
<dbReference type="InterPro" id="IPR001969">
    <property type="entry name" value="Aspartic_peptidase_AS"/>
</dbReference>
<dbReference type="InterPro" id="IPR001584">
    <property type="entry name" value="Integrase_cat-core"/>
</dbReference>
<dbReference type="PROSITE" id="PS00141">
    <property type="entry name" value="ASP_PROTEASE"/>
    <property type="match status" value="1"/>
</dbReference>
<dbReference type="FunFam" id="3.10.10.10:FF:000003">
    <property type="entry name" value="Retrovirus-related Pol polyprotein from transposon 297-like Protein"/>
    <property type="match status" value="1"/>
</dbReference>
<dbReference type="InterPro" id="IPR043502">
    <property type="entry name" value="DNA/RNA_pol_sf"/>
</dbReference>
<dbReference type="InterPro" id="IPR036397">
    <property type="entry name" value="RNaseH_sf"/>
</dbReference>
<evidence type="ECO:0000256" key="2">
    <source>
        <dbReference type="ARBA" id="ARBA00022679"/>
    </source>
</evidence>
<dbReference type="FunFam" id="3.30.70.270:FF:000026">
    <property type="entry name" value="Transposon Ty3-G Gag-Pol polyprotein"/>
    <property type="match status" value="1"/>
</dbReference>
<evidence type="ECO:0000259" key="11">
    <source>
        <dbReference type="PROSITE" id="PS50994"/>
    </source>
</evidence>
<dbReference type="SMART" id="SM00343">
    <property type="entry name" value="ZnF_C2HC"/>
    <property type="match status" value="2"/>
</dbReference>
<dbReference type="Proteomes" id="UP001374579">
    <property type="component" value="Unassembled WGS sequence"/>
</dbReference>
<keyword evidence="14" id="KW-1185">Reference proteome</keyword>
<dbReference type="FunFam" id="1.10.340.70:FF:000004">
    <property type="entry name" value="Retrovirus-related Pol polyprotein from transposon 297-like Protein"/>
    <property type="match status" value="1"/>
</dbReference>
<dbReference type="PANTHER" id="PTHR37984:SF11">
    <property type="entry name" value="INTEGRASE CATALYTIC DOMAIN-CONTAINING PROTEIN"/>
    <property type="match status" value="1"/>
</dbReference>
<dbReference type="Gene3D" id="2.40.70.10">
    <property type="entry name" value="Acid Proteases"/>
    <property type="match status" value="1"/>
</dbReference>
<dbReference type="EC" id="2.7.7.49" evidence="1"/>